<name>E5BA28_ERWAM</name>
<dbReference type="EMBL" id="FR719198">
    <property type="protein sequence ID" value="CBX82335.1"/>
    <property type="molecule type" value="Genomic_DNA"/>
</dbReference>
<evidence type="ECO:0000313" key="1">
    <source>
        <dbReference type="EMBL" id="CBX82335.1"/>
    </source>
</evidence>
<dbReference type="Pfam" id="PF05137">
    <property type="entry name" value="PilN"/>
    <property type="match status" value="1"/>
</dbReference>
<proteinExistence type="predicted"/>
<accession>E5BA28</accession>
<dbReference type="AlphaFoldDB" id="E5BA28"/>
<dbReference type="InterPro" id="IPR007813">
    <property type="entry name" value="PilN"/>
</dbReference>
<gene>
    <name evidence="1" type="primary">hofN</name>
    <name evidence="1" type="ORF">EAIL5_3515</name>
</gene>
<reference evidence="1" key="1">
    <citation type="journal article" date="2011" name="J. Bacteriol.">
        <title>Genome Sequence of an Erwinia amylovora Strain with Pathogenicity Restricted to Rubus Plants.</title>
        <authorList>
            <person name="Powney R."/>
            <person name="Smits T.H."/>
            <person name="Sawbridge T."/>
            <person name="Frey B."/>
            <person name="Blom J."/>
            <person name="Frey J.E."/>
            <person name="Plummer K.M."/>
            <person name="Beer S.V."/>
            <person name="Luck J."/>
            <person name="Duffy B."/>
            <person name="Rodoni B."/>
        </authorList>
    </citation>
    <scope>NUCLEOTIDE SEQUENCE</scope>
    <source>
        <strain evidence="1">ATCC BAA-2158</strain>
    </source>
</reference>
<sequence>MVWVNLLPWRRAELQKRWRVWRLVVVGVLLLLTAGLCHGQWQRALNQRCATTLTLWSAAQKGAVNLKAQMLDARQHITRLQRQLDKRQFHQRQMAMWLNFARTLGQYFSTDAWLYTLRKSHLDLELRGAGRSINALHQLREGLSASPLFSDVTLGQIERVKLGEMKFIMLARLAVPGVKTNE</sequence>
<protein>
    <submittedName>
        <fullName evidence="1">Probable fimbrial assembly protein hofN</fullName>
    </submittedName>
</protein>
<organism evidence="1">
    <name type="scientific">Erwinia amylovora ATCC BAA-2158</name>
    <dbReference type="NCBI Taxonomy" id="889211"/>
    <lineage>
        <taxon>Bacteria</taxon>
        <taxon>Pseudomonadati</taxon>
        <taxon>Pseudomonadota</taxon>
        <taxon>Gammaproteobacteria</taxon>
        <taxon>Enterobacterales</taxon>
        <taxon>Erwiniaceae</taxon>
        <taxon>Erwinia</taxon>
    </lineage>
</organism>